<evidence type="ECO:0000313" key="5">
    <source>
        <dbReference type="Proteomes" id="UP001220964"/>
    </source>
</evidence>
<evidence type="ECO:0000259" key="3">
    <source>
        <dbReference type="PROSITE" id="PS51462"/>
    </source>
</evidence>
<dbReference type="InterPro" id="IPR000086">
    <property type="entry name" value="NUDIX_hydrolase_dom"/>
</dbReference>
<dbReference type="Proteomes" id="UP001220964">
    <property type="component" value="Unassembled WGS sequence"/>
</dbReference>
<dbReference type="SUPFAM" id="SSF46785">
    <property type="entry name" value="Winged helix' DNA-binding domain"/>
    <property type="match status" value="1"/>
</dbReference>
<dbReference type="EMBL" id="JARGYC010000032">
    <property type="protein sequence ID" value="MDF0601697.1"/>
    <property type="molecule type" value="Genomic_DNA"/>
</dbReference>
<dbReference type="InterPro" id="IPR020084">
    <property type="entry name" value="NUDIX_hydrolase_CS"/>
</dbReference>
<dbReference type="Gene3D" id="1.10.10.10">
    <property type="entry name" value="Winged helix-like DNA-binding domain superfamily/Winged helix DNA-binding domain"/>
    <property type="match status" value="1"/>
</dbReference>
<protein>
    <submittedName>
        <fullName evidence="4">NUDIX domain-containing protein</fullName>
    </submittedName>
</protein>
<dbReference type="CDD" id="cd18873">
    <property type="entry name" value="NUDIX_NadM_like"/>
    <property type="match status" value="1"/>
</dbReference>
<dbReference type="InterPro" id="IPR036388">
    <property type="entry name" value="WH-like_DNA-bd_sf"/>
</dbReference>
<reference evidence="4" key="1">
    <citation type="submission" date="2023-03" db="EMBL/GenBank/DDBJ databases">
        <title>Multiphase analysis and comparison of six strains from genera Psychromarinibacter, Lutimaribacter, and Maritimibacter, including a novel species: Psychromarinibacter sediminicola sp. nov.</title>
        <authorList>
            <person name="Wang Y.-H."/>
            <person name="Ye M.-Q."/>
            <person name="Du Z.-J."/>
        </authorList>
    </citation>
    <scope>NUCLEOTIDE SEQUENCE</scope>
    <source>
        <strain evidence="4">C21-152</strain>
    </source>
</reference>
<dbReference type="GO" id="GO:0016787">
    <property type="term" value="F:hydrolase activity"/>
    <property type="evidence" value="ECO:0007669"/>
    <property type="project" value="UniProtKB-KW"/>
</dbReference>
<proteinExistence type="predicted"/>
<dbReference type="InterPro" id="IPR036390">
    <property type="entry name" value="WH_DNA-bd_sf"/>
</dbReference>
<sequence>MPYSYEYPHPAVTADVIVFSIIEGRLNVVLIRRAAEPFKDCWALPGGFVQMDEDLKAGARRELAEEAGISPDQLAGLPFFQIGAYGHPDRDPRERVITVAFATLVPMDRVSLVASTDAAEVQWFPLDDLPPLAFDHATILSDARAALARMVETRLTDEATAVFAFLPEAFTLAQAQSVFEIVKGQDLDKRNFRKWIDANWEIEDLKRKTTGGRHRPAALFRLVGLKAG</sequence>
<comment type="caution">
    <text evidence="4">The sequence shown here is derived from an EMBL/GenBank/DDBJ whole genome shotgun (WGS) entry which is preliminary data.</text>
</comment>
<dbReference type="InterPro" id="IPR015797">
    <property type="entry name" value="NUDIX_hydrolase-like_dom_sf"/>
</dbReference>
<dbReference type="Pfam" id="PF00293">
    <property type="entry name" value="NUDIX"/>
    <property type="match status" value="1"/>
</dbReference>
<evidence type="ECO:0000313" key="4">
    <source>
        <dbReference type="EMBL" id="MDF0601697.1"/>
    </source>
</evidence>
<dbReference type="Pfam" id="PF21906">
    <property type="entry name" value="WHD_NrtR"/>
    <property type="match status" value="1"/>
</dbReference>
<dbReference type="PANTHER" id="PTHR43736:SF4">
    <property type="entry name" value="SLR1690 PROTEIN"/>
    <property type="match status" value="1"/>
</dbReference>
<dbReference type="SUPFAM" id="SSF55811">
    <property type="entry name" value="Nudix"/>
    <property type="match status" value="1"/>
</dbReference>
<name>A0AAE3NW24_9RHOB</name>
<organism evidence="4 5">
    <name type="scientific">Psychromarinibacter sediminicola</name>
    <dbReference type="NCBI Taxonomy" id="3033385"/>
    <lineage>
        <taxon>Bacteria</taxon>
        <taxon>Pseudomonadati</taxon>
        <taxon>Pseudomonadota</taxon>
        <taxon>Alphaproteobacteria</taxon>
        <taxon>Rhodobacterales</taxon>
        <taxon>Paracoccaceae</taxon>
        <taxon>Psychromarinibacter</taxon>
    </lineage>
</organism>
<comment type="cofactor">
    <cofactor evidence="1">
        <name>Mg(2+)</name>
        <dbReference type="ChEBI" id="CHEBI:18420"/>
    </cofactor>
</comment>
<dbReference type="AlphaFoldDB" id="A0AAE3NW24"/>
<dbReference type="PROSITE" id="PS51462">
    <property type="entry name" value="NUDIX"/>
    <property type="match status" value="1"/>
</dbReference>
<accession>A0AAE3NW24</accession>
<dbReference type="InterPro" id="IPR054105">
    <property type="entry name" value="WHD_NrtR"/>
</dbReference>
<evidence type="ECO:0000256" key="1">
    <source>
        <dbReference type="ARBA" id="ARBA00001946"/>
    </source>
</evidence>
<keyword evidence="2" id="KW-0378">Hydrolase</keyword>
<dbReference type="Gene3D" id="3.90.79.10">
    <property type="entry name" value="Nucleoside Triphosphate Pyrophosphohydrolase"/>
    <property type="match status" value="1"/>
</dbReference>
<evidence type="ECO:0000256" key="2">
    <source>
        <dbReference type="ARBA" id="ARBA00022801"/>
    </source>
</evidence>
<feature type="domain" description="Nudix hydrolase" evidence="3">
    <location>
        <begin position="7"/>
        <end position="148"/>
    </location>
</feature>
<dbReference type="PROSITE" id="PS00893">
    <property type="entry name" value="NUDIX_BOX"/>
    <property type="match status" value="1"/>
</dbReference>
<keyword evidence="5" id="KW-1185">Reference proteome</keyword>
<dbReference type="RefSeq" id="WP_275567838.1">
    <property type="nucleotide sequence ID" value="NZ_JARGYC010000032.1"/>
</dbReference>
<gene>
    <name evidence="4" type="ORF">P1J78_13210</name>
</gene>
<dbReference type="PANTHER" id="PTHR43736">
    <property type="entry name" value="ADP-RIBOSE PYROPHOSPHATASE"/>
    <property type="match status" value="1"/>
</dbReference>